<evidence type="ECO:0000259" key="1">
    <source>
        <dbReference type="Pfam" id="PF00501"/>
    </source>
</evidence>
<dbReference type="GO" id="GO:0016405">
    <property type="term" value="F:CoA-ligase activity"/>
    <property type="evidence" value="ECO:0007669"/>
    <property type="project" value="TreeGrafter"/>
</dbReference>
<protein>
    <recommendedName>
        <fullName evidence="5">AMP-dependent synthetase/ligase domain-containing protein</fullName>
    </recommendedName>
</protein>
<dbReference type="EMBL" id="GG745332">
    <property type="protein sequence ID" value="KNE57837.1"/>
    <property type="molecule type" value="Genomic_DNA"/>
</dbReference>
<dbReference type="InterPro" id="IPR045851">
    <property type="entry name" value="AMP-bd_C_sf"/>
</dbReference>
<evidence type="ECO:0000259" key="2">
    <source>
        <dbReference type="Pfam" id="PF13193"/>
    </source>
</evidence>
<dbReference type="PANTHER" id="PTHR24096">
    <property type="entry name" value="LONG-CHAIN-FATTY-ACID--COA LIGASE"/>
    <property type="match status" value="1"/>
</dbReference>
<dbReference type="InterPro" id="IPR000873">
    <property type="entry name" value="AMP-dep_synth/lig_dom"/>
</dbReference>
<reference evidence="4" key="2">
    <citation type="submission" date="2009-11" db="EMBL/GenBank/DDBJ databases">
        <title>The Genome Sequence of Allomyces macrogynus strain ATCC 38327.</title>
        <authorList>
            <consortium name="The Broad Institute Genome Sequencing Platform"/>
            <person name="Russ C."/>
            <person name="Cuomo C."/>
            <person name="Shea T."/>
            <person name="Young S.K."/>
            <person name="Zeng Q."/>
            <person name="Koehrsen M."/>
            <person name="Haas B."/>
            <person name="Borodovsky M."/>
            <person name="Guigo R."/>
            <person name="Alvarado L."/>
            <person name="Berlin A."/>
            <person name="Borenstein D."/>
            <person name="Chen Z."/>
            <person name="Engels R."/>
            <person name="Freedman E."/>
            <person name="Gellesch M."/>
            <person name="Goldberg J."/>
            <person name="Griggs A."/>
            <person name="Gujja S."/>
            <person name="Heiman D."/>
            <person name="Hepburn T."/>
            <person name="Howarth C."/>
            <person name="Jen D."/>
            <person name="Larson L."/>
            <person name="Lewis B."/>
            <person name="Mehta T."/>
            <person name="Park D."/>
            <person name="Pearson M."/>
            <person name="Roberts A."/>
            <person name="Saif S."/>
            <person name="Shenoy N."/>
            <person name="Sisk P."/>
            <person name="Stolte C."/>
            <person name="Sykes S."/>
            <person name="Walk T."/>
            <person name="White J."/>
            <person name="Yandava C."/>
            <person name="Burger G."/>
            <person name="Gray M.W."/>
            <person name="Holland P.W.H."/>
            <person name="King N."/>
            <person name="Lang F.B.F."/>
            <person name="Roger A.J."/>
            <person name="Ruiz-Trillo I."/>
            <person name="Lander E."/>
            <person name="Nusbaum C."/>
        </authorList>
    </citation>
    <scope>NUCLEOTIDE SEQUENCE [LARGE SCALE GENOMIC DNA]</scope>
    <source>
        <strain evidence="4">ATCC 38327</strain>
    </source>
</reference>
<dbReference type="InterPro" id="IPR025110">
    <property type="entry name" value="AMP-bd_C"/>
</dbReference>
<dbReference type="Pfam" id="PF13193">
    <property type="entry name" value="AMP-binding_C"/>
    <property type="match status" value="1"/>
</dbReference>
<organism evidence="3 4">
    <name type="scientific">Allomyces macrogynus (strain ATCC 38327)</name>
    <name type="common">Allomyces javanicus var. macrogynus</name>
    <dbReference type="NCBI Taxonomy" id="578462"/>
    <lineage>
        <taxon>Eukaryota</taxon>
        <taxon>Fungi</taxon>
        <taxon>Fungi incertae sedis</taxon>
        <taxon>Blastocladiomycota</taxon>
        <taxon>Blastocladiomycetes</taxon>
        <taxon>Blastocladiales</taxon>
        <taxon>Blastocladiaceae</taxon>
        <taxon>Allomyces</taxon>
    </lineage>
</organism>
<evidence type="ECO:0000313" key="3">
    <source>
        <dbReference type="EMBL" id="KNE57837.1"/>
    </source>
</evidence>
<dbReference type="Gene3D" id="3.40.50.12780">
    <property type="entry name" value="N-terminal domain of ligase-like"/>
    <property type="match status" value="1"/>
</dbReference>
<dbReference type="VEuPathDB" id="FungiDB:AMAG_04682"/>
<reference evidence="3 4" key="1">
    <citation type="submission" date="2009-11" db="EMBL/GenBank/DDBJ databases">
        <title>Annotation of Allomyces macrogynus ATCC 38327.</title>
        <authorList>
            <consortium name="The Broad Institute Genome Sequencing Platform"/>
            <person name="Russ C."/>
            <person name="Cuomo C."/>
            <person name="Burger G."/>
            <person name="Gray M.W."/>
            <person name="Holland P.W.H."/>
            <person name="King N."/>
            <person name="Lang F.B.F."/>
            <person name="Roger A.J."/>
            <person name="Ruiz-Trillo I."/>
            <person name="Young S.K."/>
            <person name="Zeng Q."/>
            <person name="Gargeya S."/>
            <person name="Fitzgerald M."/>
            <person name="Haas B."/>
            <person name="Abouelleil A."/>
            <person name="Alvarado L."/>
            <person name="Arachchi H.M."/>
            <person name="Berlin A."/>
            <person name="Chapman S.B."/>
            <person name="Gearin G."/>
            <person name="Goldberg J."/>
            <person name="Griggs A."/>
            <person name="Gujja S."/>
            <person name="Hansen M."/>
            <person name="Heiman D."/>
            <person name="Howarth C."/>
            <person name="Larimer J."/>
            <person name="Lui A."/>
            <person name="MacDonald P.J.P."/>
            <person name="McCowen C."/>
            <person name="Montmayeur A."/>
            <person name="Murphy C."/>
            <person name="Neiman D."/>
            <person name="Pearson M."/>
            <person name="Priest M."/>
            <person name="Roberts A."/>
            <person name="Saif S."/>
            <person name="Shea T."/>
            <person name="Sisk P."/>
            <person name="Stolte C."/>
            <person name="Sykes S."/>
            <person name="Wortman J."/>
            <person name="Nusbaum C."/>
            <person name="Birren B."/>
        </authorList>
    </citation>
    <scope>NUCLEOTIDE SEQUENCE [LARGE SCALE GENOMIC DNA]</scope>
    <source>
        <strain evidence="3 4">ATCC 38327</strain>
    </source>
</reference>
<dbReference type="OrthoDB" id="6509636at2759"/>
<dbReference type="InterPro" id="IPR042099">
    <property type="entry name" value="ANL_N_sf"/>
</dbReference>
<dbReference type="SUPFAM" id="SSF56801">
    <property type="entry name" value="Acetyl-CoA synthetase-like"/>
    <property type="match status" value="1"/>
</dbReference>
<dbReference type="AlphaFoldDB" id="A0A0L0S5Q6"/>
<proteinExistence type="predicted"/>
<dbReference type="STRING" id="578462.A0A0L0S5Q6"/>
<accession>A0A0L0S5Q6</accession>
<dbReference type="eggNOG" id="KOG1176">
    <property type="taxonomic scope" value="Eukaryota"/>
</dbReference>
<dbReference type="Gene3D" id="3.30.300.30">
    <property type="match status" value="1"/>
</dbReference>
<gene>
    <name evidence="3" type="ORF">AMAG_04682</name>
</gene>
<evidence type="ECO:0000313" key="4">
    <source>
        <dbReference type="Proteomes" id="UP000054350"/>
    </source>
</evidence>
<name>A0A0L0S5Q6_ALLM3</name>
<dbReference type="Proteomes" id="UP000054350">
    <property type="component" value="Unassembled WGS sequence"/>
</dbReference>
<dbReference type="OMA" id="RFGNYWG"/>
<sequence>MVKIDTFDQAALERCLIRSPVSSDAVTAPPAATLGLLLFARLRAHDPNWLFMEHAMDNKRRVTYGELLKGALGLAHGLVDNIGLKCNNRVAIVAPNHELYFMIEFACLFAGLTLVPMVPEFMPNDGPRLMADTQPHAVIVHSSLYESARKALDLSGLKPQPHVILLDSAPVPGLAAKDLPRVDDLIVPGMAKPPMTGFQAQLDDTAIMTFTSGTTSATKIVQVTHRMVASTMVQMHANKHADAVRADDKLKGKLAEGQAVRYDCSIRFYHLTGTLVGVSAALRGCAVFYFEQHDAGNWLAAVQRHKITHSVMFPRNLIALIKDERLKQFDISSLVQILSVSAPLSGVMQQHAMDILGIEILQAYGSSEALAVAMPRWGKHTELRPGTIGWLKPGMEALMLDPATKQPLPIVENGVTGPGELVVFGASVMSNKTGYFNRPIETAAAFIEIGGRSWYQMGDLVIREADGCMRTADRSIDTFTHDGQHVVPTEIESQLYKLHGVVDAVAVPIPVPGSKGEENQMPCAAVVPKNKAVLTDKALQQALTKEVVDIVAKNTKQHMHLIGGVVFIEAVPRNAMGKIFRKASRTKVMEILGLAETKAN</sequence>
<evidence type="ECO:0008006" key="5">
    <source>
        <dbReference type="Google" id="ProtNLM"/>
    </source>
</evidence>
<keyword evidence="4" id="KW-1185">Reference proteome</keyword>
<dbReference type="Pfam" id="PF00501">
    <property type="entry name" value="AMP-binding"/>
    <property type="match status" value="1"/>
</dbReference>
<feature type="domain" description="AMP-binding enzyme C-terminal" evidence="2">
    <location>
        <begin position="490"/>
        <end position="578"/>
    </location>
</feature>
<feature type="domain" description="AMP-dependent synthetase/ligase" evidence="1">
    <location>
        <begin position="57"/>
        <end position="430"/>
    </location>
</feature>